<dbReference type="EMBL" id="GGEC01038783">
    <property type="protein sequence ID" value="MBX19267.1"/>
    <property type="molecule type" value="Transcribed_RNA"/>
</dbReference>
<evidence type="ECO:0000256" key="1">
    <source>
        <dbReference type="SAM" id="SignalP"/>
    </source>
</evidence>
<keyword evidence="1" id="KW-0732">Signal</keyword>
<feature type="signal peptide" evidence="1">
    <location>
        <begin position="1"/>
        <end position="26"/>
    </location>
</feature>
<name>A0A2P2LMR9_RHIMU</name>
<reference evidence="2" key="1">
    <citation type="submission" date="2018-02" db="EMBL/GenBank/DDBJ databases">
        <title>Rhizophora mucronata_Transcriptome.</title>
        <authorList>
            <person name="Meera S.P."/>
            <person name="Sreeshan A."/>
            <person name="Augustine A."/>
        </authorList>
    </citation>
    <scope>NUCLEOTIDE SEQUENCE</scope>
    <source>
        <tissue evidence="2">Leaf</tissue>
    </source>
</reference>
<dbReference type="AlphaFoldDB" id="A0A2P2LMR9"/>
<proteinExistence type="predicted"/>
<protein>
    <submittedName>
        <fullName evidence="2">Uncharacterized protein MANES_08G098100</fullName>
    </submittedName>
</protein>
<accession>A0A2P2LMR9</accession>
<feature type="chain" id="PRO_5015176055" evidence="1">
    <location>
        <begin position="27"/>
        <end position="126"/>
    </location>
</feature>
<evidence type="ECO:0000313" key="2">
    <source>
        <dbReference type="EMBL" id="MBX19267.1"/>
    </source>
</evidence>
<organism evidence="2">
    <name type="scientific">Rhizophora mucronata</name>
    <name type="common">Asiatic mangrove</name>
    <dbReference type="NCBI Taxonomy" id="61149"/>
    <lineage>
        <taxon>Eukaryota</taxon>
        <taxon>Viridiplantae</taxon>
        <taxon>Streptophyta</taxon>
        <taxon>Embryophyta</taxon>
        <taxon>Tracheophyta</taxon>
        <taxon>Spermatophyta</taxon>
        <taxon>Magnoliopsida</taxon>
        <taxon>eudicotyledons</taxon>
        <taxon>Gunneridae</taxon>
        <taxon>Pentapetalae</taxon>
        <taxon>rosids</taxon>
        <taxon>fabids</taxon>
        <taxon>Malpighiales</taxon>
        <taxon>Rhizophoraceae</taxon>
        <taxon>Rhizophora</taxon>
    </lineage>
</organism>
<sequence>MWRGSALAALFVLVTLTATAVRIVEGERANETFPSAGLFWSTAKEEPNLLRKTEPHDDDSAAASSSFSADAIVNDHDDSNGGFSSLDGMLQWAIGHSDPAKLKETAKDVQRLSTAELKKRQLGIKI</sequence>